<dbReference type="EMBL" id="JASBNA010000007">
    <property type="protein sequence ID" value="KAK7690188.1"/>
    <property type="molecule type" value="Genomic_DNA"/>
</dbReference>
<dbReference type="InterPro" id="IPR054416">
    <property type="entry name" value="GST_UstS-like_C"/>
</dbReference>
<proteinExistence type="predicted"/>
<evidence type="ECO:0000259" key="1">
    <source>
        <dbReference type="Pfam" id="PF22041"/>
    </source>
</evidence>
<protein>
    <recommendedName>
        <fullName evidence="1">Glutathione S-transferase UstS-like C-terminal domain-containing protein</fullName>
    </recommendedName>
</protein>
<evidence type="ECO:0000313" key="3">
    <source>
        <dbReference type="Proteomes" id="UP001385951"/>
    </source>
</evidence>
<accession>A0AAW0G975</accession>
<organism evidence="2 3">
    <name type="scientific">Cerrena zonata</name>
    <dbReference type="NCBI Taxonomy" id="2478898"/>
    <lineage>
        <taxon>Eukaryota</taxon>
        <taxon>Fungi</taxon>
        <taxon>Dikarya</taxon>
        <taxon>Basidiomycota</taxon>
        <taxon>Agaricomycotina</taxon>
        <taxon>Agaricomycetes</taxon>
        <taxon>Polyporales</taxon>
        <taxon>Cerrenaceae</taxon>
        <taxon>Cerrena</taxon>
    </lineage>
</organism>
<comment type="caution">
    <text evidence="2">The sequence shown here is derived from an EMBL/GenBank/DDBJ whole genome shotgun (WGS) entry which is preliminary data.</text>
</comment>
<feature type="domain" description="Glutathione S-transferase UstS-like C-terminal" evidence="1">
    <location>
        <begin position="5"/>
        <end position="122"/>
    </location>
</feature>
<dbReference type="SUPFAM" id="SSF47616">
    <property type="entry name" value="GST C-terminal domain-like"/>
    <property type="match status" value="1"/>
</dbReference>
<dbReference type="Proteomes" id="UP001385951">
    <property type="component" value="Unassembled WGS sequence"/>
</dbReference>
<keyword evidence="3" id="KW-1185">Reference proteome</keyword>
<dbReference type="InterPro" id="IPR036282">
    <property type="entry name" value="Glutathione-S-Trfase_C_sf"/>
</dbReference>
<sequence length="126" mass="14753">MGEAVNPYTYMVYIHATAANLFEPSQKYFNETRKDDFPPLEASEKLWKKMEEAFDLISSWLDKNSGSYPYVMVETISYADFVIMSRLIWGKSLFGVDSPEWARIASWNGGRWGKYAKEFERYEIMS</sequence>
<evidence type="ECO:0000313" key="2">
    <source>
        <dbReference type="EMBL" id="KAK7690188.1"/>
    </source>
</evidence>
<reference evidence="2 3" key="1">
    <citation type="submission" date="2022-09" db="EMBL/GenBank/DDBJ databases">
        <authorList>
            <person name="Palmer J.M."/>
        </authorList>
    </citation>
    <scope>NUCLEOTIDE SEQUENCE [LARGE SCALE GENOMIC DNA]</scope>
    <source>
        <strain evidence="2 3">DSM 7382</strain>
    </source>
</reference>
<dbReference type="AlphaFoldDB" id="A0AAW0G975"/>
<dbReference type="Gene3D" id="1.20.1050.10">
    <property type="match status" value="1"/>
</dbReference>
<dbReference type="Pfam" id="PF22041">
    <property type="entry name" value="GST_C_7"/>
    <property type="match status" value="1"/>
</dbReference>
<gene>
    <name evidence="2" type="ORF">QCA50_006839</name>
</gene>
<name>A0AAW0G975_9APHY</name>